<dbReference type="GO" id="GO:0008745">
    <property type="term" value="F:N-acetylmuramoyl-L-alanine amidase activity"/>
    <property type="evidence" value="ECO:0007669"/>
    <property type="project" value="InterPro"/>
</dbReference>
<gene>
    <name evidence="3" type="ORF">SAMN02745136_03283</name>
</gene>
<dbReference type="GO" id="GO:0009253">
    <property type="term" value="P:peptidoglycan catabolic process"/>
    <property type="evidence" value="ECO:0007669"/>
    <property type="project" value="InterPro"/>
</dbReference>
<keyword evidence="4" id="KW-1185">Reference proteome</keyword>
<dbReference type="InterPro" id="IPR002508">
    <property type="entry name" value="MurNAc-LAA_cat"/>
</dbReference>
<dbReference type="STRING" id="1121322.SAMN02745136_03283"/>
<dbReference type="InterPro" id="IPR050695">
    <property type="entry name" value="N-acetylmuramoyl_amidase_3"/>
</dbReference>
<sequence length="242" mass="27203">MKNHRKLYRNYFHILFLCFVCLAVYTLNDPSVDVMQRETKSGKTDGQITVILDPGHGGFDPGKVGVNGALEKDINLSIALKLKKLLEQNDIKVILTRDSDSGLYSSSDNNKKAADMRKRVDIINNSSAVLAVSVHQNSYTSEAIKGAQVFYYTKSGPGQEFAKIMQSQLKATLNDGNRREAKSNDSYYMLRKTECPIIIVECGYLSNSMEANLLLEEAYQEKLAWAIHLGIFRYLNTMEGKE</sequence>
<evidence type="ECO:0000313" key="4">
    <source>
        <dbReference type="Proteomes" id="UP000184386"/>
    </source>
</evidence>
<evidence type="ECO:0000313" key="3">
    <source>
        <dbReference type="EMBL" id="SHK75550.1"/>
    </source>
</evidence>
<protein>
    <submittedName>
        <fullName evidence="3">N-acetylmuramoyl-L-alanine amidase</fullName>
    </submittedName>
</protein>
<dbReference type="Proteomes" id="UP000184386">
    <property type="component" value="Unassembled WGS sequence"/>
</dbReference>
<evidence type="ECO:0000259" key="2">
    <source>
        <dbReference type="SMART" id="SM00646"/>
    </source>
</evidence>
<evidence type="ECO:0000256" key="1">
    <source>
        <dbReference type="ARBA" id="ARBA00022801"/>
    </source>
</evidence>
<dbReference type="CDD" id="cd02696">
    <property type="entry name" value="MurNAc-LAA"/>
    <property type="match status" value="1"/>
</dbReference>
<reference evidence="3 4" key="1">
    <citation type="submission" date="2016-11" db="EMBL/GenBank/DDBJ databases">
        <authorList>
            <person name="Jaros S."/>
            <person name="Januszkiewicz K."/>
            <person name="Wedrychowicz H."/>
        </authorList>
    </citation>
    <scope>NUCLEOTIDE SEQUENCE [LARGE SCALE GENOMIC DNA]</scope>
    <source>
        <strain evidence="3 4">DSM 15929</strain>
    </source>
</reference>
<dbReference type="PANTHER" id="PTHR30404:SF0">
    <property type="entry name" value="N-ACETYLMURAMOYL-L-ALANINE AMIDASE AMIC"/>
    <property type="match status" value="1"/>
</dbReference>
<dbReference type="SMART" id="SM00646">
    <property type="entry name" value="Ami_3"/>
    <property type="match status" value="1"/>
</dbReference>
<name>A0A1M6V285_9FIRM</name>
<organism evidence="3 4">
    <name type="scientific">Anaerocolumna jejuensis DSM 15929</name>
    <dbReference type="NCBI Taxonomy" id="1121322"/>
    <lineage>
        <taxon>Bacteria</taxon>
        <taxon>Bacillati</taxon>
        <taxon>Bacillota</taxon>
        <taxon>Clostridia</taxon>
        <taxon>Lachnospirales</taxon>
        <taxon>Lachnospiraceae</taxon>
        <taxon>Anaerocolumna</taxon>
    </lineage>
</organism>
<dbReference type="Pfam" id="PF01520">
    <property type="entry name" value="Amidase_3"/>
    <property type="match status" value="1"/>
</dbReference>
<dbReference type="EMBL" id="FRAC01000016">
    <property type="protein sequence ID" value="SHK75550.1"/>
    <property type="molecule type" value="Genomic_DNA"/>
</dbReference>
<dbReference type="GO" id="GO:0030288">
    <property type="term" value="C:outer membrane-bounded periplasmic space"/>
    <property type="evidence" value="ECO:0007669"/>
    <property type="project" value="TreeGrafter"/>
</dbReference>
<dbReference type="Gene3D" id="3.40.630.40">
    <property type="entry name" value="Zn-dependent exopeptidases"/>
    <property type="match status" value="1"/>
</dbReference>
<dbReference type="AlphaFoldDB" id="A0A1M6V285"/>
<proteinExistence type="predicted"/>
<feature type="domain" description="MurNAc-LAA" evidence="2">
    <location>
        <begin position="120"/>
        <end position="232"/>
    </location>
</feature>
<dbReference type="RefSeq" id="WP_073277869.1">
    <property type="nucleotide sequence ID" value="NZ_FRAC01000016.1"/>
</dbReference>
<keyword evidence="1" id="KW-0378">Hydrolase</keyword>
<dbReference type="SUPFAM" id="SSF53187">
    <property type="entry name" value="Zn-dependent exopeptidases"/>
    <property type="match status" value="1"/>
</dbReference>
<accession>A0A1M6V285</accession>
<dbReference type="PANTHER" id="PTHR30404">
    <property type="entry name" value="N-ACETYLMURAMOYL-L-ALANINE AMIDASE"/>
    <property type="match status" value="1"/>
</dbReference>